<dbReference type="InterPro" id="IPR010239">
    <property type="entry name" value="CHP02001"/>
</dbReference>
<keyword evidence="2" id="KW-1185">Reference proteome</keyword>
<name>A0A844CPG9_9BURK</name>
<sequence>MRHHFPPAPPIQLRPRTVAKRRRSVTPSLRAFVLLGLLGQLPLHGAMAQVDVSGSVALQSAYRYRGQSPGDSGPAPQLTLNLDTAGGWYLGGFASGLTIGERKGYKLQSYAGFAQRLPSGWSWELGCSHTSYTQLHMNDFQECYGGLSGERVSGRLYYAPRYLGYDAHTLYGEVNLFYPLHPSVNLIAHAGLLHNLSKGIWPGIPAASRYDARLGVSVPLGDWTLQLAREQGQDDGIRYNSYPVHPSKSWSMSATYAF</sequence>
<evidence type="ECO:0008006" key="3">
    <source>
        <dbReference type="Google" id="ProtNLM"/>
    </source>
</evidence>
<dbReference type="EMBL" id="WKJL01000001">
    <property type="protein sequence ID" value="MRW82597.1"/>
    <property type="molecule type" value="Genomic_DNA"/>
</dbReference>
<accession>A0A844CPG9</accession>
<evidence type="ECO:0000313" key="1">
    <source>
        <dbReference type="EMBL" id="MRW82597.1"/>
    </source>
</evidence>
<evidence type="ECO:0000313" key="2">
    <source>
        <dbReference type="Proteomes" id="UP000439986"/>
    </source>
</evidence>
<organism evidence="1 2">
    <name type="scientific">Duganella aquatilis</name>
    <dbReference type="NCBI Taxonomy" id="2666082"/>
    <lineage>
        <taxon>Bacteria</taxon>
        <taxon>Pseudomonadati</taxon>
        <taxon>Pseudomonadota</taxon>
        <taxon>Betaproteobacteria</taxon>
        <taxon>Burkholderiales</taxon>
        <taxon>Oxalobacteraceae</taxon>
        <taxon>Telluria group</taxon>
        <taxon>Duganella</taxon>
    </lineage>
</organism>
<proteinExistence type="predicted"/>
<gene>
    <name evidence="1" type="ORF">GJ698_00640</name>
</gene>
<reference evidence="1 2" key="1">
    <citation type="submission" date="2019-11" db="EMBL/GenBank/DDBJ databases">
        <title>Novel species isolated from a subtropical stream in China.</title>
        <authorList>
            <person name="Lu H."/>
        </authorList>
    </citation>
    <scope>NUCLEOTIDE SEQUENCE [LARGE SCALE GENOMIC DNA]</scope>
    <source>
        <strain evidence="1 2">FT26W</strain>
    </source>
</reference>
<dbReference type="AlphaFoldDB" id="A0A844CPG9"/>
<protein>
    <recommendedName>
        <fullName evidence="3">Cellulose biosynthesis protein BcsS</fullName>
    </recommendedName>
</protein>
<dbReference type="Proteomes" id="UP000439986">
    <property type="component" value="Unassembled WGS sequence"/>
</dbReference>
<dbReference type="Pfam" id="PF09694">
    <property type="entry name" value="Gcw_chp"/>
    <property type="match status" value="1"/>
</dbReference>
<comment type="caution">
    <text evidence="1">The sequence shown here is derived from an EMBL/GenBank/DDBJ whole genome shotgun (WGS) entry which is preliminary data.</text>
</comment>
<dbReference type="NCBIfam" id="TIGR02001">
    <property type="entry name" value="gcw_chp"/>
    <property type="match status" value="1"/>
</dbReference>